<evidence type="ECO:0000313" key="2">
    <source>
        <dbReference type="EMBL" id="CAE6447316.1"/>
    </source>
</evidence>
<name>A0A8H3GFV0_9AGAM</name>
<dbReference type="AlphaFoldDB" id="A0A8H3GFV0"/>
<evidence type="ECO:0000313" key="3">
    <source>
        <dbReference type="Proteomes" id="UP000663853"/>
    </source>
</evidence>
<dbReference type="InterPro" id="IPR016084">
    <property type="entry name" value="Haem_Oase-like_multi-hlx"/>
</dbReference>
<dbReference type="Proteomes" id="UP000663853">
    <property type="component" value="Unassembled WGS sequence"/>
</dbReference>
<evidence type="ECO:0000259" key="1">
    <source>
        <dbReference type="Pfam" id="PF03070"/>
    </source>
</evidence>
<feature type="domain" description="Thiaminase-2/PQQC" evidence="1">
    <location>
        <begin position="88"/>
        <end position="228"/>
    </location>
</feature>
<comment type="caution">
    <text evidence="2">The sequence shown here is derived from an EMBL/GenBank/DDBJ whole genome shotgun (WGS) entry which is preliminary data.</text>
</comment>
<protein>
    <recommendedName>
        <fullName evidence="1">Thiaminase-2/PQQC domain-containing protein</fullName>
    </recommendedName>
</protein>
<proteinExistence type="predicted"/>
<dbReference type="EMBL" id="CAJMXA010000947">
    <property type="protein sequence ID" value="CAE6447316.1"/>
    <property type="molecule type" value="Genomic_DNA"/>
</dbReference>
<sequence>MFKGLQTIQTVPEFIPRPINDGGAWSPDVTLIPPDQINRPKARGCSKAVRSRAFLDIAQPRRDRREELNVSPSTRHSNFIDLMINDNRDLWDRLMNNPFCARMGNGTARLEGFKDYAIGEFIFLRNYVRYKLGLYSKTDDWDVLSTEASISVAESVNFANLQLEVCIQELNIPEAKVLKAEPKPKVKAYIDWVNSSIKTEDWFSLHVLMAPCILGYFDIATKMFDDPTTKRGKPPRYDVGAQQ</sequence>
<dbReference type="SUPFAM" id="SSF48613">
    <property type="entry name" value="Heme oxygenase-like"/>
    <property type="match status" value="1"/>
</dbReference>
<accession>A0A8H3GFV0</accession>
<dbReference type="Gene3D" id="1.20.910.10">
    <property type="entry name" value="Heme oxygenase-like"/>
    <property type="match status" value="1"/>
</dbReference>
<dbReference type="GO" id="GO:0006772">
    <property type="term" value="P:thiamine metabolic process"/>
    <property type="evidence" value="ECO:0007669"/>
    <property type="project" value="UniProtKB-ARBA"/>
</dbReference>
<dbReference type="Pfam" id="PF03070">
    <property type="entry name" value="TENA_THI-4"/>
    <property type="match status" value="1"/>
</dbReference>
<organism evidence="2 3">
    <name type="scientific">Rhizoctonia solani</name>
    <dbReference type="NCBI Taxonomy" id="456999"/>
    <lineage>
        <taxon>Eukaryota</taxon>
        <taxon>Fungi</taxon>
        <taxon>Dikarya</taxon>
        <taxon>Basidiomycota</taxon>
        <taxon>Agaricomycotina</taxon>
        <taxon>Agaricomycetes</taxon>
        <taxon>Cantharellales</taxon>
        <taxon>Ceratobasidiaceae</taxon>
        <taxon>Rhizoctonia</taxon>
    </lineage>
</organism>
<dbReference type="InterPro" id="IPR004305">
    <property type="entry name" value="Thiaminase-2/PQQC"/>
</dbReference>
<gene>
    <name evidence="2" type="ORF">RDB_LOCUS44601</name>
</gene>
<dbReference type="CDD" id="cd19359">
    <property type="entry name" value="TenA_C_Bt3146-like"/>
    <property type="match status" value="1"/>
</dbReference>
<reference evidence="2" key="1">
    <citation type="submission" date="2021-01" db="EMBL/GenBank/DDBJ databases">
        <authorList>
            <person name="Kaushik A."/>
        </authorList>
    </citation>
    <scope>NUCLEOTIDE SEQUENCE</scope>
    <source>
        <strain evidence="2">AG6-10EEA</strain>
    </source>
</reference>